<dbReference type="GO" id="GO:0052913">
    <property type="term" value="F:16S rRNA (guanine(966)-N(2))-methyltransferase activity"/>
    <property type="evidence" value="ECO:0007669"/>
    <property type="project" value="UniProtKB-EC"/>
</dbReference>
<dbReference type="AlphaFoldDB" id="A0A9D1HVC8"/>
<dbReference type="InterPro" id="IPR002052">
    <property type="entry name" value="DNA_methylase_N6_adenine_CS"/>
</dbReference>
<dbReference type="EC" id="2.1.1.171" evidence="4"/>
<dbReference type="SUPFAM" id="SSF53335">
    <property type="entry name" value="S-adenosyl-L-methionine-dependent methyltransferases"/>
    <property type="match status" value="1"/>
</dbReference>
<dbReference type="PANTHER" id="PTHR43542">
    <property type="entry name" value="METHYLTRANSFERASE"/>
    <property type="match status" value="1"/>
</dbReference>
<evidence type="ECO:0000313" key="4">
    <source>
        <dbReference type="EMBL" id="HIU23431.1"/>
    </source>
</evidence>
<gene>
    <name evidence="4" type="primary">rsmD</name>
    <name evidence="4" type="ORF">IAD17_00685</name>
</gene>
<dbReference type="PANTHER" id="PTHR43542:SF1">
    <property type="entry name" value="METHYLTRANSFERASE"/>
    <property type="match status" value="1"/>
</dbReference>
<keyword evidence="1 4" id="KW-0489">Methyltransferase</keyword>
<dbReference type="Gene3D" id="3.40.50.150">
    <property type="entry name" value="Vaccinia Virus protein VP39"/>
    <property type="match status" value="1"/>
</dbReference>
<feature type="region of interest" description="Disordered" evidence="3">
    <location>
        <begin position="1"/>
        <end position="22"/>
    </location>
</feature>
<dbReference type="InterPro" id="IPR004398">
    <property type="entry name" value="RNA_MeTrfase_RsmD"/>
</dbReference>
<proteinExistence type="predicted"/>
<comment type="caution">
    <text evidence="4">The sequence shown here is derived from an EMBL/GenBank/DDBJ whole genome shotgun (WGS) entry which is preliminary data.</text>
</comment>
<dbReference type="InterPro" id="IPR029063">
    <property type="entry name" value="SAM-dependent_MTases_sf"/>
</dbReference>
<dbReference type="CDD" id="cd02440">
    <property type="entry name" value="AdoMet_MTases"/>
    <property type="match status" value="1"/>
</dbReference>
<dbReference type="EMBL" id="DVMQ01000003">
    <property type="protein sequence ID" value="HIU23431.1"/>
    <property type="molecule type" value="Genomic_DNA"/>
</dbReference>
<keyword evidence="2 4" id="KW-0808">Transferase</keyword>
<evidence type="ECO:0000256" key="2">
    <source>
        <dbReference type="ARBA" id="ARBA00022679"/>
    </source>
</evidence>
<evidence type="ECO:0000256" key="1">
    <source>
        <dbReference type="ARBA" id="ARBA00022603"/>
    </source>
</evidence>
<protein>
    <submittedName>
        <fullName evidence="4">16S rRNA (Guanine(966)-N(2))-methyltransferase RsmD</fullName>
        <ecNumber evidence="4">2.1.1.171</ecNumber>
    </submittedName>
</protein>
<dbReference type="PROSITE" id="PS00092">
    <property type="entry name" value="N6_MTASE"/>
    <property type="match status" value="1"/>
</dbReference>
<accession>A0A9D1HVC8</accession>
<dbReference type="Pfam" id="PF03602">
    <property type="entry name" value="Cons_hypoth95"/>
    <property type="match status" value="1"/>
</dbReference>
<organism evidence="4 5">
    <name type="scientific">Candidatus Coprovicinus avistercoris</name>
    <dbReference type="NCBI Taxonomy" id="2840754"/>
    <lineage>
        <taxon>Bacteria</taxon>
        <taxon>Bacillati</taxon>
        <taxon>Actinomycetota</taxon>
        <taxon>Coriobacteriia</taxon>
        <taxon>Coriobacteriales</taxon>
        <taxon>Coriobacteriaceae</taxon>
        <taxon>Coriobacteriaceae incertae sedis</taxon>
        <taxon>Candidatus Coprovicinus</taxon>
    </lineage>
</organism>
<dbReference type="GO" id="GO:0003676">
    <property type="term" value="F:nucleic acid binding"/>
    <property type="evidence" value="ECO:0007669"/>
    <property type="project" value="InterPro"/>
</dbReference>
<dbReference type="Proteomes" id="UP000824078">
    <property type="component" value="Unassembled WGS sequence"/>
</dbReference>
<sequence>MRVIGGRWRGRHLDAPEGRGVTRPTTDRVREAMASMVLAACGLSLTSVHVLDAFAGSGGLGIELLSRGAASATFVEMNRKSAAVVRRNLTQLDVRSPEARVLTGDIFRLSARGSLPGAPFQIVLLDPPYATDPEDLAQLIASLMEHGSLTEGSLVLYERAEQNTTLQMPLLMPISSKRYGSTHIDLLRVEGVEQ</sequence>
<reference evidence="4" key="2">
    <citation type="journal article" date="2021" name="PeerJ">
        <title>Extensive microbial diversity within the chicken gut microbiome revealed by metagenomics and culture.</title>
        <authorList>
            <person name="Gilroy R."/>
            <person name="Ravi A."/>
            <person name="Getino M."/>
            <person name="Pursley I."/>
            <person name="Horton D.L."/>
            <person name="Alikhan N.F."/>
            <person name="Baker D."/>
            <person name="Gharbi K."/>
            <person name="Hall N."/>
            <person name="Watson M."/>
            <person name="Adriaenssens E.M."/>
            <person name="Foster-Nyarko E."/>
            <person name="Jarju S."/>
            <person name="Secka A."/>
            <person name="Antonio M."/>
            <person name="Oren A."/>
            <person name="Chaudhuri R.R."/>
            <person name="La Ragione R."/>
            <person name="Hildebrand F."/>
            <person name="Pallen M.J."/>
        </authorList>
    </citation>
    <scope>NUCLEOTIDE SEQUENCE</scope>
    <source>
        <strain evidence="4">ChiHjej12B11-29160</strain>
    </source>
</reference>
<name>A0A9D1HVC8_9ACTN</name>
<dbReference type="NCBIfam" id="TIGR00095">
    <property type="entry name" value="16S rRNA (guanine(966)-N(2))-methyltransferase RsmD"/>
    <property type="match status" value="1"/>
</dbReference>
<dbReference type="PIRSF" id="PIRSF004553">
    <property type="entry name" value="CHP00095"/>
    <property type="match status" value="1"/>
</dbReference>
<reference evidence="4" key="1">
    <citation type="submission" date="2020-10" db="EMBL/GenBank/DDBJ databases">
        <authorList>
            <person name="Gilroy R."/>
        </authorList>
    </citation>
    <scope>NUCLEOTIDE SEQUENCE</scope>
    <source>
        <strain evidence="4">ChiHjej12B11-29160</strain>
    </source>
</reference>
<evidence type="ECO:0000256" key="3">
    <source>
        <dbReference type="SAM" id="MobiDB-lite"/>
    </source>
</evidence>
<evidence type="ECO:0000313" key="5">
    <source>
        <dbReference type="Proteomes" id="UP000824078"/>
    </source>
</evidence>